<reference evidence="15 16" key="1">
    <citation type="submission" date="2020-06" db="EMBL/GenBank/DDBJ databases">
        <authorList>
            <person name="Qiu C."/>
            <person name="Liu Z."/>
        </authorList>
    </citation>
    <scope>NUCLEOTIDE SEQUENCE [LARGE SCALE GENOMIC DNA]</scope>
    <source>
        <strain evidence="15 16">EM 1</strain>
    </source>
</reference>
<dbReference type="GO" id="GO:0005886">
    <property type="term" value="C:plasma membrane"/>
    <property type="evidence" value="ECO:0007669"/>
    <property type="project" value="UniProtKB-SubCell"/>
</dbReference>
<dbReference type="EMBL" id="JABXYJ010000015">
    <property type="protein sequence ID" value="NVO79443.1"/>
    <property type="molecule type" value="Genomic_DNA"/>
</dbReference>
<evidence type="ECO:0000256" key="8">
    <source>
        <dbReference type="ARBA" id="ARBA00022982"/>
    </source>
</evidence>
<dbReference type="RefSeq" id="WP_176805136.1">
    <property type="nucleotide sequence ID" value="NZ_JABXYJ010000015.1"/>
</dbReference>
<dbReference type="Pfam" id="PF01292">
    <property type="entry name" value="Ni_hydr_CYTB"/>
    <property type="match status" value="1"/>
</dbReference>
<keyword evidence="3" id="KW-0813">Transport</keyword>
<evidence type="ECO:0000256" key="6">
    <source>
        <dbReference type="ARBA" id="ARBA00022692"/>
    </source>
</evidence>
<evidence type="ECO:0000313" key="15">
    <source>
        <dbReference type="EMBL" id="NVO79443.1"/>
    </source>
</evidence>
<comment type="caution">
    <text evidence="15">The sequence shown here is derived from an EMBL/GenBank/DDBJ whole genome shotgun (WGS) entry which is preliminary data.</text>
</comment>
<dbReference type="GO" id="GO:0009055">
    <property type="term" value="F:electron transfer activity"/>
    <property type="evidence" value="ECO:0007669"/>
    <property type="project" value="InterPro"/>
</dbReference>
<keyword evidence="4" id="KW-1003">Cell membrane</keyword>
<dbReference type="PANTHER" id="PTHR30529">
    <property type="entry name" value="CYTOCHROME B561"/>
    <property type="match status" value="1"/>
</dbReference>
<evidence type="ECO:0000256" key="12">
    <source>
        <dbReference type="ARBA" id="ARBA00037975"/>
    </source>
</evidence>
<dbReference type="InterPro" id="IPR052168">
    <property type="entry name" value="Cytochrome_b561_oxidase"/>
</dbReference>
<evidence type="ECO:0000256" key="2">
    <source>
        <dbReference type="ARBA" id="ARBA00004651"/>
    </source>
</evidence>
<evidence type="ECO:0000256" key="5">
    <source>
        <dbReference type="ARBA" id="ARBA00022617"/>
    </source>
</evidence>
<evidence type="ECO:0000256" key="4">
    <source>
        <dbReference type="ARBA" id="ARBA00022475"/>
    </source>
</evidence>
<proteinExistence type="inferred from homology"/>
<evidence type="ECO:0000256" key="9">
    <source>
        <dbReference type="ARBA" id="ARBA00022989"/>
    </source>
</evidence>
<keyword evidence="8" id="KW-0249">Electron transport</keyword>
<evidence type="ECO:0000259" key="14">
    <source>
        <dbReference type="Pfam" id="PF01292"/>
    </source>
</evidence>
<feature type="domain" description="Cytochrome b561 bacterial/Ni-hydrogenase" evidence="14">
    <location>
        <begin position="9"/>
        <end position="184"/>
    </location>
</feature>
<keyword evidence="9 13" id="KW-1133">Transmembrane helix</keyword>
<dbReference type="PANTHER" id="PTHR30529:SF1">
    <property type="entry name" value="CYTOCHROME B561 HOMOLOG 2"/>
    <property type="match status" value="1"/>
</dbReference>
<feature type="transmembrane region" description="Helical" evidence="13">
    <location>
        <begin position="93"/>
        <end position="113"/>
    </location>
</feature>
<comment type="cofactor">
    <cofactor evidence="1">
        <name>heme b</name>
        <dbReference type="ChEBI" id="CHEBI:60344"/>
    </cofactor>
</comment>
<feature type="transmembrane region" description="Helical" evidence="13">
    <location>
        <begin position="12"/>
        <end position="31"/>
    </location>
</feature>
<keyword evidence="7" id="KW-0479">Metal-binding</keyword>
<dbReference type="GO" id="GO:0022904">
    <property type="term" value="P:respiratory electron transport chain"/>
    <property type="evidence" value="ECO:0007669"/>
    <property type="project" value="InterPro"/>
</dbReference>
<comment type="similarity">
    <text evidence="12">Belongs to the cytochrome b561 family.</text>
</comment>
<feature type="transmembrane region" description="Helical" evidence="13">
    <location>
        <begin position="155"/>
        <end position="172"/>
    </location>
</feature>
<gene>
    <name evidence="15" type="ORF">HV832_16620</name>
</gene>
<keyword evidence="16" id="KW-1185">Reference proteome</keyword>
<keyword evidence="5" id="KW-0349">Heme</keyword>
<keyword evidence="10" id="KW-0408">Iron</keyword>
<accession>A0A850QQ31</accession>
<evidence type="ECO:0000256" key="3">
    <source>
        <dbReference type="ARBA" id="ARBA00022448"/>
    </source>
</evidence>
<dbReference type="GO" id="GO:0020037">
    <property type="term" value="F:heme binding"/>
    <property type="evidence" value="ECO:0007669"/>
    <property type="project" value="TreeGrafter"/>
</dbReference>
<name>A0A850QQ31_9BURK</name>
<evidence type="ECO:0000256" key="7">
    <source>
        <dbReference type="ARBA" id="ARBA00022723"/>
    </source>
</evidence>
<dbReference type="GO" id="GO:0046872">
    <property type="term" value="F:metal ion binding"/>
    <property type="evidence" value="ECO:0007669"/>
    <property type="project" value="UniProtKB-KW"/>
</dbReference>
<keyword evidence="11 13" id="KW-0472">Membrane</keyword>
<dbReference type="InterPro" id="IPR011577">
    <property type="entry name" value="Cyt_b561_bac/Ni-Hgenase"/>
</dbReference>
<sequence>MKNNVFSQHDKLSKAFHWVTAIIVVIAFILGPGDFGRLLDEGIDPGTRIDIIWHESLGIAVFTLTLLRLVWVTVRPVAPRPQMTAWMRLLSQLVHLVLCFLLFALPITALLALGTEGHPLTLLGGFRINEMPFIASAHLSGLADWGEVHKFLGDVIMWLAGIHALAAVYHHVKLKDGVLKSMLP</sequence>
<organism evidence="15 16">
    <name type="scientific">Undibacterium oligocarboniphilum</name>
    <dbReference type="NCBI Taxonomy" id="666702"/>
    <lineage>
        <taxon>Bacteria</taxon>
        <taxon>Pseudomonadati</taxon>
        <taxon>Pseudomonadota</taxon>
        <taxon>Betaproteobacteria</taxon>
        <taxon>Burkholderiales</taxon>
        <taxon>Oxalobacteraceae</taxon>
        <taxon>Undibacterium</taxon>
    </lineage>
</organism>
<evidence type="ECO:0000313" key="16">
    <source>
        <dbReference type="Proteomes" id="UP000588051"/>
    </source>
</evidence>
<protein>
    <submittedName>
        <fullName evidence="15">Cytochrome b</fullName>
    </submittedName>
</protein>
<evidence type="ECO:0000256" key="10">
    <source>
        <dbReference type="ARBA" id="ARBA00023004"/>
    </source>
</evidence>
<comment type="subcellular location">
    <subcellularLocation>
        <location evidence="2">Cell membrane</location>
        <topology evidence="2">Multi-pass membrane protein</topology>
    </subcellularLocation>
</comment>
<dbReference type="AlphaFoldDB" id="A0A850QQ31"/>
<evidence type="ECO:0000256" key="11">
    <source>
        <dbReference type="ARBA" id="ARBA00023136"/>
    </source>
</evidence>
<feature type="transmembrane region" description="Helical" evidence="13">
    <location>
        <begin position="51"/>
        <end position="72"/>
    </location>
</feature>
<keyword evidence="6 13" id="KW-0812">Transmembrane</keyword>
<dbReference type="SUPFAM" id="SSF81342">
    <property type="entry name" value="Transmembrane di-heme cytochromes"/>
    <property type="match status" value="1"/>
</dbReference>
<evidence type="ECO:0000256" key="13">
    <source>
        <dbReference type="SAM" id="Phobius"/>
    </source>
</evidence>
<dbReference type="InterPro" id="IPR016174">
    <property type="entry name" value="Di-haem_cyt_TM"/>
</dbReference>
<evidence type="ECO:0000256" key="1">
    <source>
        <dbReference type="ARBA" id="ARBA00001970"/>
    </source>
</evidence>
<dbReference type="Proteomes" id="UP000588051">
    <property type="component" value="Unassembled WGS sequence"/>
</dbReference>